<evidence type="ECO:0000256" key="4">
    <source>
        <dbReference type="ARBA" id="ARBA00022840"/>
    </source>
</evidence>
<feature type="transmembrane region" description="Helical" evidence="7">
    <location>
        <begin position="28"/>
        <end position="53"/>
    </location>
</feature>
<sequence>MTGARREGGTSYGERQLLRRLGRELRPYRLWIAGLYALSMLAVPLALLAPVPLKIVVDSVLGAQPVPPVLEPVLPAGSDTALLLAASLLFVTVALLTQLQSLGTAVVRALTGERLLLDFRTRLFRHLQRLSVSYHDLRGTSDSTYRIQYDALAVQQIAVDSIPSFLTATFTLVSMLYVTAVIDWQLALVAVAVSPVLLAVSWRYRARLRTQSRRVKRLESGAMSMAQETLAATRVVQAFGQEEHEEQRFTRRFHEGMWARVHYAVVSGRYALLVGLTTAVGSAVVLFVGALHVQAGVITVGELVLVMSYLAQLYSPLRTMSKKAGSLQGHLASAERAFAVLDEQPDVRERPGARALVRARGDLVLDGVSFGYDAQRPVLENVSLHVRPGMRVGVSGATGAGKTTLVSLLNRFYDPTEGRILLDDVDLRDYRLVDLRRQFAVVLQEPLLFSTSIGENIAYARPEASFEEITAAAAAAGAHDFIAALPDGFDTLVGERGVRLSGGERQRISLARAFLKDAPVLVLDEPTSAVDVRTEKAIMEAMYRLMEGRTTFLIAHRLGTLEGCDQRIELAGGRVARMTDGVSSGRARVVKSGDVSEPAAPDLFADVADAWRGLGTRSPLPRRVEVLKRHHDEPEVCCLHGCGPGGRDVIAKRLSAAAVEPVVYEHVLPAVPGCGPAFYGVVPAHDEDQCWLFMEDVDGDVYTPATFEHRGLAARWLGALHSATSEMRLDLVLPDRGPAHYRSRLGSVIEAMSKAQGNPRIDPEGRSRLSAAVERCLLLEHQWDIAGAPLEGLRPGLVHGDLVPKNARIRRLSGEPQFVAFDWETAGWGVPVPDLEEFAVENRWEEIPWILDQLPGGRSAGEHARLAFTVGRIFRLVASIDWECSGLCTAWPYRGVRRIGDYRRHLGESMRVLGMEV</sequence>
<dbReference type="Gene3D" id="1.20.1560.10">
    <property type="entry name" value="ABC transporter type 1, transmembrane domain"/>
    <property type="match status" value="1"/>
</dbReference>
<dbReference type="SMART" id="SM00382">
    <property type="entry name" value="AAA"/>
    <property type="match status" value="1"/>
</dbReference>
<dbReference type="InterPro" id="IPR011009">
    <property type="entry name" value="Kinase-like_dom_sf"/>
</dbReference>
<reference evidence="10 11" key="1">
    <citation type="submission" date="2021-08" db="EMBL/GenBank/DDBJ databases">
        <title>Nocardioides bacterium WL0053 sp. nov., isolated from the sediment.</title>
        <authorList>
            <person name="Wang L."/>
            <person name="Zhang D."/>
            <person name="Zhang A."/>
        </authorList>
    </citation>
    <scope>NUCLEOTIDE SEQUENCE [LARGE SCALE GENOMIC DNA]</scope>
    <source>
        <strain evidence="10 11">WL0053</strain>
    </source>
</reference>
<keyword evidence="2 7" id="KW-0812">Transmembrane</keyword>
<evidence type="ECO:0000313" key="10">
    <source>
        <dbReference type="EMBL" id="MBY9074627.1"/>
    </source>
</evidence>
<dbReference type="InterPro" id="IPR003593">
    <property type="entry name" value="AAA+_ATPase"/>
</dbReference>
<evidence type="ECO:0000259" key="9">
    <source>
        <dbReference type="PROSITE" id="PS50929"/>
    </source>
</evidence>
<evidence type="ECO:0000256" key="3">
    <source>
        <dbReference type="ARBA" id="ARBA00022741"/>
    </source>
</evidence>
<evidence type="ECO:0000256" key="2">
    <source>
        <dbReference type="ARBA" id="ARBA00022692"/>
    </source>
</evidence>
<dbReference type="PANTHER" id="PTHR43394:SF1">
    <property type="entry name" value="ATP-BINDING CASSETTE SUB-FAMILY B MEMBER 10, MITOCHONDRIAL"/>
    <property type="match status" value="1"/>
</dbReference>
<dbReference type="GO" id="GO:0005524">
    <property type="term" value="F:ATP binding"/>
    <property type="evidence" value="ECO:0007669"/>
    <property type="project" value="UniProtKB-KW"/>
</dbReference>
<evidence type="ECO:0000256" key="1">
    <source>
        <dbReference type="ARBA" id="ARBA00004651"/>
    </source>
</evidence>
<dbReference type="RefSeq" id="WP_221024277.1">
    <property type="nucleotide sequence ID" value="NZ_JAIEZQ010000001.1"/>
</dbReference>
<name>A0ABS7RHW5_9ACTN</name>
<dbReference type="PROSITE" id="PS50893">
    <property type="entry name" value="ABC_TRANSPORTER_2"/>
    <property type="match status" value="1"/>
</dbReference>
<evidence type="ECO:0000313" key="11">
    <source>
        <dbReference type="Proteomes" id="UP000754710"/>
    </source>
</evidence>
<dbReference type="PROSITE" id="PS00211">
    <property type="entry name" value="ABC_TRANSPORTER_1"/>
    <property type="match status" value="1"/>
</dbReference>
<protein>
    <submittedName>
        <fullName evidence="10">ATP-binding cassette domain-containing protein</fullName>
    </submittedName>
</protein>
<dbReference type="InterPro" id="IPR002575">
    <property type="entry name" value="Aminoglycoside_PTrfase"/>
</dbReference>
<comment type="caution">
    <text evidence="10">The sequence shown here is derived from an EMBL/GenBank/DDBJ whole genome shotgun (WGS) entry which is preliminary data.</text>
</comment>
<dbReference type="Gene3D" id="3.40.50.300">
    <property type="entry name" value="P-loop containing nucleotide triphosphate hydrolases"/>
    <property type="match status" value="1"/>
</dbReference>
<dbReference type="InterPro" id="IPR027417">
    <property type="entry name" value="P-loop_NTPase"/>
</dbReference>
<dbReference type="CDD" id="cd18564">
    <property type="entry name" value="ABC_6TM_exporter_like"/>
    <property type="match status" value="1"/>
</dbReference>
<keyword evidence="11" id="KW-1185">Reference proteome</keyword>
<comment type="subcellular location">
    <subcellularLocation>
        <location evidence="1">Cell membrane</location>
        <topology evidence="1">Multi-pass membrane protein</topology>
    </subcellularLocation>
</comment>
<evidence type="ECO:0000256" key="5">
    <source>
        <dbReference type="ARBA" id="ARBA00022989"/>
    </source>
</evidence>
<accession>A0ABS7RHW5</accession>
<evidence type="ECO:0000256" key="7">
    <source>
        <dbReference type="SAM" id="Phobius"/>
    </source>
</evidence>
<dbReference type="Pfam" id="PF01636">
    <property type="entry name" value="APH"/>
    <property type="match status" value="1"/>
</dbReference>
<dbReference type="Gene3D" id="3.90.1200.10">
    <property type="match status" value="1"/>
</dbReference>
<dbReference type="InterPro" id="IPR017871">
    <property type="entry name" value="ABC_transporter-like_CS"/>
</dbReference>
<evidence type="ECO:0000259" key="8">
    <source>
        <dbReference type="PROSITE" id="PS50893"/>
    </source>
</evidence>
<feature type="transmembrane region" description="Helical" evidence="7">
    <location>
        <begin position="184"/>
        <end position="204"/>
    </location>
</feature>
<gene>
    <name evidence="10" type="ORF">K1X13_07320</name>
</gene>
<dbReference type="InterPro" id="IPR036640">
    <property type="entry name" value="ABC1_TM_sf"/>
</dbReference>
<dbReference type="SUPFAM" id="SSF56112">
    <property type="entry name" value="Protein kinase-like (PK-like)"/>
    <property type="match status" value="1"/>
</dbReference>
<dbReference type="InterPro" id="IPR003439">
    <property type="entry name" value="ABC_transporter-like_ATP-bd"/>
</dbReference>
<feature type="transmembrane region" description="Helical" evidence="7">
    <location>
        <begin position="157"/>
        <end position="178"/>
    </location>
</feature>
<dbReference type="EMBL" id="JAIEZQ010000001">
    <property type="protein sequence ID" value="MBY9074627.1"/>
    <property type="molecule type" value="Genomic_DNA"/>
</dbReference>
<dbReference type="Pfam" id="PF00005">
    <property type="entry name" value="ABC_tran"/>
    <property type="match status" value="1"/>
</dbReference>
<keyword evidence="5 7" id="KW-1133">Transmembrane helix</keyword>
<dbReference type="SUPFAM" id="SSF52540">
    <property type="entry name" value="P-loop containing nucleoside triphosphate hydrolases"/>
    <property type="match status" value="1"/>
</dbReference>
<keyword evidence="6 7" id="KW-0472">Membrane</keyword>
<evidence type="ECO:0000256" key="6">
    <source>
        <dbReference type="ARBA" id="ARBA00023136"/>
    </source>
</evidence>
<dbReference type="Proteomes" id="UP000754710">
    <property type="component" value="Unassembled WGS sequence"/>
</dbReference>
<proteinExistence type="predicted"/>
<feature type="transmembrane region" description="Helical" evidence="7">
    <location>
        <begin position="73"/>
        <end position="96"/>
    </location>
</feature>
<feature type="transmembrane region" description="Helical" evidence="7">
    <location>
        <begin position="270"/>
        <end position="289"/>
    </location>
</feature>
<feature type="domain" description="ABC transporter" evidence="8">
    <location>
        <begin position="363"/>
        <end position="597"/>
    </location>
</feature>
<keyword evidence="3" id="KW-0547">Nucleotide-binding</keyword>
<keyword evidence="4 10" id="KW-0067">ATP-binding</keyword>
<dbReference type="InterPro" id="IPR011527">
    <property type="entry name" value="ABC1_TM_dom"/>
</dbReference>
<dbReference type="Pfam" id="PF00664">
    <property type="entry name" value="ABC_membrane"/>
    <property type="match status" value="1"/>
</dbReference>
<feature type="domain" description="ABC transmembrane type-1" evidence="9">
    <location>
        <begin position="37"/>
        <end position="329"/>
    </location>
</feature>
<dbReference type="PANTHER" id="PTHR43394">
    <property type="entry name" value="ATP-DEPENDENT PERMEASE MDL1, MITOCHONDRIAL"/>
    <property type="match status" value="1"/>
</dbReference>
<dbReference type="InterPro" id="IPR039421">
    <property type="entry name" value="Type_1_exporter"/>
</dbReference>
<dbReference type="PROSITE" id="PS50929">
    <property type="entry name" value="ABC_TM1F"/>
    <property type="match status" value="1"/>
</dbReference>
<organism evidence="10 11">
    <name type="scientific">Nocardioides jiangsuensis</name>
    <dbReference type="NCBI Taxonomy" id="2866161"/>
    <lineage>
        <taxon>Bacteria</taxon>
        <taxon>Bacillati</taxon>
        <taxon>Actinomycetota</taxon>
        <taxon>Actinomycetes</taxon>
        <taxon>Propionibacteriales</taxon>
        <taxon>Nocardioidaceae</taxon>
        <taxon>Nocardioides</taxon>
    </lineage>
</organism>
<dbReference type="SUPFAM" id="SSF90123">
    <property type="entry name" value="ABC transporter transmembrane region"/>
    <property type="match status" value="1"/>
</dbReference>